<dbReference type="Pfam" id="PF23786">
    <property type="entry name" value="Baseplate_wedge"/>
    <property type="match status" value="1"/>
</dbReference>
<dbReference type="GeneID" id="22113392"/>
<name>A0A075E0U8_9CAUD</name>
<dbReference type="EMBL" id="KJ716335">
    <property type="protein sequence ID" value="AHZ60276.1"/>
    <property type="molecule type" value="Genomic_DNA"/>
</dbReference>
<organism evidence="1 2">
    <name type="scientific">Dickeya phage RC-2014</name>
    <dbReference type="NCBI Taxonomy" id="1477406"/>
    <lineage>
        <taxon>Viruses</taxon>
        <taxon>Duplodnaviria</taxon>
        <taxon>Heunggongvirae</taxon>
        <taxon>Uroviricota</taxon>
        <taxon>Caudoviricetes</taxon>
        <taxon>Pantevenvirales</taxon>
        <taxon>Ackermannviridae</taxon>
        <taxon>Aglimvirinae</taxon>
        <taxon>Limestonevirus</taxon>
        <taxon>Limestonevirus RC2014</taxon>
    </lineage>
</organism>
<gene>
    <name evidence="1" type="ORF">DA66_0127</name>
</gene>
<accession>A0A075E0U8</accession>
<protein>
    <recommendedName>
        <fullName evidence="3">Baseplate wedge subunit</fullName>
    </recommendedName>
</protein>
<evidence type="ECO:0000313" key="1">
    <source>
        <dbReference type="EMBL" id="AHZ60276.1"/>
    </source>
</evidence>
<sequence>MSKDLNNGHNGVKYETPLFYQNEFPAFIEFMDTFFNWLYRQQGFTEEEILSYLADPEAWVNPNTEDSPLVQLIDIKKRKTPGTEAKDFLEDKFLSRTFEEMMALDAEDLLDVDGRPLLSMEDKNERIDDWYDDFGFQRTVDKNFLEFGHFVPNGSDSLVTSDGDTFSVFVAGIRRRTLDHVRWLKLLKHIYRIRGTKKAIELFFWIYFGCPVSVYYPKEEIGGLDDNFECDGATGMRDDYYYDEFTYVIRVPGDVSDFEGVFERVFRQHFHPAGFTVFLESSRS</sequence>
<dbReference type="InterPro" id="IPR057083">
    <property type="entry name" value="Baseplate_wedge"/>
</dbReference>
<evidence type="ECO:0008006" key="3">
    <source>
        <dbReference type="Google" id="ProtNLM"/>
    </source>
</evidence>
<dbReference type="Proteomes" id="UP000028741">
    <property type="component" value="Segment"/>
</dbReference>
<evidence type="ECO:0000313" key="2">
    <source>
        <dbReference type="Proteomes" id="UP000028741"/>
    </source>
</evidence>
<reference evidence="1 2" key="1">
    <citation type="journal article" date="2014" name="Arch. Virol.">
        <title>Complete genome sequence of a broad-host-range lytic Dickeya spp. bacteriophage ?D5.</title>
        <authorList>
            <person name="Czajkowski R."/>
            <person name="Ozymko Z."/>
            <person name="Zwirowski S."/>
            <person name="Lojkowska E."/>
        </authorList>
    </citation>
    <scope>NUCLEOTIDE SEQUENCE [LARGE SCALE GENOMIC DNA]</scope>
</reference>
<proteinExistence type="predicted"/>
<keyword evidence="2" id="KW-1185">Reference proteome</keyword>
<dbReference type="KEGG" id="vg:22113392"/>
<dbReference type="RefSeq" id="YP_009102967.1">
    <property type="nucleotide sequence ID" value="NC_025452.1"/>
</dbReference>